<reference evidence="1" key="1">
    <citation type="submission" date="2021-03" db="EMBL/GenBank/DDBJ databases">
        <title>Description of Psychrosphaera ytuae sp. nov. isolated from deep sea sediment of South China Sea.</title>
        <authorList>
            <person name="Zhang J."/>
            <person name="Xu X.-D."/>
        </authorList>
    </citation>
    <scope>NUCLEOTIDE SEQUENCE</scope>
    <source>
        <strain evidence="1">MTZ26</strain>
    </source>
</reference>
<evidence type="ECO:0000313" key="2">
    <source>
        <dbReference type="Proteomes" id="UP000682739"/>
    </source>
</evidence>
<dbReference type="RefSeq" id="WP_208832379.1">
    <property type="nucleotide sequence ID" value="NZ_CP072110.1"/>
</dbReference>
<dbReference type="Proteomes" id="UP000682739">
    <property type="component" value="Chromosome"/>
</dbReference>
<dbReference type="PANTHER" id="PTHR37031:SF2">
    <property type="entry name" value="PHOD-LIKE PHOSPHATASE METALLOPHOSPHATASE DOMAIN-CONTAINING PROTEIN"/>
    <property type="match status" value="1"/>
</dbReference>
<proteinExistence type="predicted"/>
<protein>
    <recommendedName>
        <fullName evidence="3">PhoD-like phosphatase metallophosphatase domain-containing protein</fullName>
    </recommendedName>
</protein>
<name>A0A975DCA8_9GAMM</name>
<dbReference type="PANTHER" id="PTHR37031">
    <property type="entry name" value="METALLOPHOSPHATASE BINDING DOMAIN PROTEIN"/>
    <property type="match status" value="1"/>
</dbReference>
<sequence>MTDNLLCGPFLRLVDHNQVNVWFVTSEKQSCDVKVFENPTHSEAELVQVGQQIDCVQLGVRCFVYLCTIKPDAGTWISDKEYGYELHLDQNKINDQPLRLQGYCRLSFKVRSAIKQVIQGSCRKPDHPSVDAFNGIAEMLNDEPVNRPDYLLMTGDQIYADDVAAPMLVAIQSLVKKLGLYTALEDLGDKTPAELSWTNSINERSKILPNKDKQSRWSNFWHGSEIISARYHDNHLISLNEFFACYLLTWSSKAWALVEESVNEAQELVAQKNQYAYDKDWQNLRGFISTLPDFELTLANIPTLMIFDDHDVTDDWNLSADWEEHIYGNDFTRKMIKNALLSYAVFQSWGNNPEKNRPIIQQIQALSHENDFSSEPLTEALFDFSEWHFEVQSQPKIVVLDTRTHRWRSEKDPKNPSGLMDFPRLEEFERQVFKETDSILVVSPAPVFGVKSIEVVQKICAFFGKELLVDVENWMAHQGSAKKLMNILRDERAPDEIIIMSGDVHYSFCFSAERRFSDIEDRIWQLTCSGFKNQFPPGLLKFFDYVDRFLYSPHSILNIFTKRRRLEIEHHPLKAKQSRFRYRNLHTQSAAGLVTLNEKGLLADYSLITPDNKKLYFDLTES</sequence>
<organism evidence="1 2">
    <name type="scientific">Psychrosphaera ytuae</name>
    <dbReference type="NCBI Taxonomy" id="2820710"/>
    <lineage>
        <taxon>Bacteria</taxon>
        <taxon>Pseudomonadati</taxon>
        <taxon>Pseudomonadota</taxon>
        <taxon>Gammaproteobacteria</taxon>
        <taxon>Alteromonadales</taxon>
        <taxon>Pseudoalteromonadaceae</taxon>
        <taxon>Psychrosphaera</taxon>
    </lineage>
</organism>
<gene>
    <name evidence="1" type="ORF">J1N51_02230</name>
</gene>
<dbReference type="InterPro" id="IPR038607">
    <property type="entry name" value="PhoD-like_sf"/>
</dbReference>
<dbReference type="SUPFAM" id="SSF56300">
    <property type="entry name" value="Metallo-dependent phosphatases"/>
    <property type="match status" value="1"/>
</dbReference>
<dbReference type="Gene3D" id="3.60.21.70">
    <property type="entry name" value="PhoD-like phosphatase"/>
    <property type="match status" value="1"/>
</dbReference>
<dbReference type="EMBL" id="CP072110">
    <property type="protein sequence ID" value="QTH64324.1"/>
    <property type="molecule type" value="Genomic_DNA"/>
</dbReference>
<evidence type="ECO:0000313" key="1">
    <source>
        <dbReference type="EMBL" id="QTH64324.1"/>
    </source>
</evidence>
<accession>A0A975DCA8</accession>
<keyword evidence="2" id="KW-1185">Reference proteome</keyword>
<dbReference type="AlphaFoldDB" id="A0A975DCA8"/>
<evidence type="ECO:0008006" key="3">
    <source>
        <dbReference type="Google" id="ProtNLM"/>
    </source>
</evidence>
<dbReference type="InterPro" id="IPR029052">
    <property type="entry name" value="Metallo-depent_PP-like"/>
</dbReference>
<dbReference type="KEGG" id="psym:J1N51_02230"/>